<evidence type="ECO:0000256" key="6">
    <source>
        <dbReference type="ARBA" id="ARBA00023163"/>
    </source>
</evidence>
<dbReference type="InterPro" id="IPR052426">
    <property type="entry name" value="Plant_dev_regulator"/>
</dbReference>
<feature type="compositionally biased region" description="Basic and acidic residues" evidence="9">
    <location>
        <begin position="154"/>
        <end position="166"/>
    </location>
</feature>
<protein>
    <submittedName>
        <fullName evidence="12">Probable transcriptional regulator RABBIT EARS</fullName>
    </submittedName>
</protein>
<evidence type="ECO:0000256" key="1">
    <source>
        <dbReference type="ARBA" id="ARBA00004123"/>
    </source>
</evidence>
<evidence type="ECO:0000256" key="9">
    <source>
        <dbReference type="SAM" id="MobiDB-lite"/>
    </source>
</evidence>
<dbReference type="RefSeq" id="XP_056684294.1">
    <property type="nucleotide sequence ID" value="XM_056828316.1"/>
</dbReference>
<keyword evidence="2" id="KW-0479">Metal-binding</keyword>
<dbReference type="InterPro" id="IPR036236">
    <property type="entry name" value="Znf_C2H2_sf"/>
</dbReference>
<keyword evidence="4" id="KW-0862">Zinc</keyword>
<dbReference type="PROSITE" id="PS00028">
    <property type="entry name" value="ZINC_FINGER_C2H2_1"/>
    <property type="match status" value="1"/>
</dbReference>
<feature type="region of interest" description="Disordered" evidence="9">
    <location>
        <begin position="129"/>
        <end position="168"/>
    </location>
</feature>
<feature type="domain" description="C2H2-type" evidence="10">
    <location>
        <begin position="13"/>
        <end position="40"/>
    </location>
</feature>
<organism evidence="11 12">
    <name type="scientific">Spinacia oleracea</name>
    <name type="common">Spinach</name>
    <dbReference type="NCBI Taxonomy" id="3562"/>
    <lineage>
        <taxon>Eukaryota</taxon>
        <taxon>Viridiplantae</taxon>
        <taxon>Streptophyta</taxon>
        <taxon>Embryophyta</taxon>
        <taxon>Tracheophyta</taxon>
        <taxon>Spermatophyta</taxon>
        <taxon>Magnoliopsida</taxon>
        <taxon>eudicotyledons</taxon>
        <taxon>Gunneridae</taxon>
        <taxon>Pentapetalae</taxon>
        <taxon>Caryophyllales</taxon>
        <taxon>Chenopodiaceae</taxon>
        <taxon>Chenopodioideae</taxon>
        <taxon>Anserineae</taxon>
        <taxon>Spinacia</taxon>
    </lineage>
</organism>
<evidence type="ECO:0000256" key="3">
    <source>
        <dbReference type="ARBA" id="ARBA00022771"/>
    </source>
</evidence>
<proteinExistence type="predicted"/>
<dbReference type="PANTHER" id="PTHR45801">
    <property type="entry name" value="OS07G0101800 PROTEIN"/>
    <property type="match status" value="1"/>
</dbReference>
<dbReference type="PROSITE" id="PS50157">
    <property type="entry name" value="ZINC_FINGER_C2H2_2"/>
    <property type="match status" value="1"/>
</dbReference>
<evidence type="ECO:0000256" key="2">
    <source>
        <dbReference type="ARBA" id="ARBA00022723"/>
    </source>
</evidence>
<keyword evidence="11" id="KW-1185">Reference proteome</keyword>
<keyword evidence="7" id="KW-0539">Nucleus</keyword>
<dbReference type="GeneID" id="130460772"/>
<name>A0ABM3QLQ4_SPIOL</name>
<keyword evidence="3 8" id="KW-0863">Zinc-finger</keyword>
<dbReference type="Gene3D" id="3.30.160.60">
    <property type="entry name" value="Classic Zinc Finger"/>
    <property type="match status" value="1"/>
</dbReference>
<comment type="subcellular location">
    <subcellularLocation>
        <location evidence="1">Nucleus</location>
    </subcellularLocation>
</comment>
<dbReference type="InterPro" id="IPR013087">
    <property type="entry name" value="Znf_C2H2_type"/>
</dbReference>
<keyword evidence="6" id="KW-0804">Transcription</keyword>
<keyword evidence="5" id="KW-0805">Transcription regulation</keyword>
<sequence length="180" mass="20266">MDSRGSTTVIRSYDCVFCQRGFTTAQALGGHMNIHRKDRANPTTKSNIISANPNYNKEPTNNNTILISNHNKEMLLEEEEEEDYEVNQVVDTRLVYSSNNYLNSQNHHINNGSGGPSFEGRVHRFLGSSEKSSSSWADHNPSLRGGSGHMVGKRVQDHDHGHSHEGEELDLELRLGQYSW</sequence>
<evidence type="ECO:0000313" key="12">
    <source>
        <dbReference type="RefSeq" id="XP_056684294.1"/>
    </source>
</evidence>
<gene>
    <name evidence="12" type="primary">LOC130460772</name>
</gene>
<reference evidence="11" key="1">
    <citation type="journal article" date="2021" name="Nat. Commun.">
        <title>Genomic analyses provide insights into spinach domestication and the genetic basis of agronomic traits.</title>
        <authorList>
            <person name="Cai X."/>
            <person name="Sun X."/>
            <person name="Xu C."/>
            <person name="Sun H."/>
            <person name="Wang X."/>
            <person name="Ge C."/>
            <person name="Zhang Z."/>
            <person name="Wang Q."/>
            <person name="Fei Z."/>
            <person name="Jiao C."/>
            <person name="Wang Q."/>
        </authorList>
    </citation>
    <scope>NUCLEOTIDE SEQUENCE [LARGE SCALE GENOMIC DNA]</scope>
    <source>
        <strain evidence="11">cv. Varoflay</strain>
    </source>
</reference>
<evidence type="ECO:0000259" key="10">
    <source>
        <dbReference type="PROSITE" id="PS50157"/>
    </source>
</evidence>
<dbReference type="SUPFAM" id="SSF57667">
    <property type="entry name" value="beta-beta-alpha zinc fingers"/>
    <property type="match status" value="1"/>
</dbReference>
<dbReference type="PANTHER" id="PTHR45801:SF117">
    <property type="entry name" value="OS07G0417400 PROTEIN"/>
    <property type="match status" value="1"/>
</dbReference>
<accession>A0ABM3QLQ4</accession>
<evidence type="ECO:0000256" key="8">
    <source>
        <dbReference type="PROSITE-ProRule" id="PRU00042"/>
    </source>
</evidence>
<evidence type="ECO:0000313" key="11">
    <source>
        <dbReference type="Proteomes" id="UP000813463"/>
    </source>
</evidence>
<reference evidence="12" key="2">
    <citation type="submission" date="2025-08" db="UniProtKB">
        <authorList>
            <consortium name="RefSeq"/>
        </authorList>
    </citation>
    <scope>IDENTIFICATION</scope>
    <source>
        <tissue evidence="12">Leaf</tissue>
    </source>
</reference>
<dbReference type="Proteomes" id="UP000813463">
    <property type="component" value="Chromosome 5"/>
</dbReference>
<evidence type="ECO:0000256" key="5">
    <source>
        <dbReference type="ARBA" id="ARBA00023015"/>
    </source>
</evidence>
<evidence type="ECO:0000256" key="4">
    <source>
        <dbReference type="ARBA" id="ARBA00022833"/>
    </source>
</evidence>
<evidence type="ECO:0000256" key="7">
    <source>
        <dbReference type="ARBA" id="ARBA00023242"/>
    </source>
</evidence>